<evidence type="ECO:0008006" key="4">
    <source>
        <dbReference type="Google" id="ProtNLM"/>
    </source>
</evidence>
<feature type="compositionally biased region" description="Basic and acidic residues" evidence="1">
    <location>
        <begin position="25"/>
        <end position="41"/>
    </location>
</feature>
<proteinExistence type="predicted"/>
<gene>
    <name evidence="2" type="ORF">CBR_g51209</name>
</gene>
<name>A0A388M828_CHABU</name>
<dbReference type="AlphaFoldDB" id="A0A388M828"/>
<protein>
    <recommendedName>
        <fullName evidence="4">Myb-like domain-containing protein</fullName>
    </recommendedName>
</protein>
<keyword evidence="3" id="KW-1185">Reference proteome</keyword>
<dbReference type="Gramene" id="GBG90700">
    <property type="protein sequence ID" value="GBG90700"/>
    <property type="gene ID" value="CBR_g51209"/>
</dbReference>
<dbReference type="Proteomes" id="UP000265515">
    <property type="component" value="Unassembled WGS sequence"/>
</dbReference>
<dbReference type="Gene3D" id="1.10.10.60">
    <property type="entry name" value="Homeodomain-like"/>
    <property type="match status" value="1"/>
</dbReference>
<sequence length="189" mass="21308">MRRATADNITNGVSRMRVGSDADADDTRRASGKESPHSHCEEEPEDAEDLETRPVGVRGGRRGGCGRQQKAASRGGRGSKGPMGKKGGKHPAWSVEETVNLARVKRDEQARFDRMPHNYGRMRNRECKLHDLQKRLVEVGVKRTTDDIGKKCDNLFQQYKKVQRYQNAFGGKNFFILTLALRSEEGFNF</sequence>
<evidence type="ECO:0000313" key="2">
    <source>
        <dbReference type="EMBL" id="GBG90700.1"/>
    </source>
</evidence>
<evidence type="ECO:0000313" key="3">
    <source>
        <dbReference type="Proteomes" id="UP000265515"/>
    </source>
</evidence>
<feature type="compositionally biased region" description="Gly residues" evidence="1">
    <location>
        <begin position="75"/>
        <end position="85"/>
    </location>
</feature>
<evidence type="ECO:0000256" key="1">
    <source>
        <dbReference type="SAM" id="MobiDB-lite"/>
    </source>
</evidence>
<accession>A0A388M828</accession>
<feature type="region of interest" description="Disordered" evidence="1">
    <location>
        <begin position="1"/>
        <end position="93"/>
    </location>
</feature>
<dbReference type="EMBL" id="BFEA01000833">
    <property type="protein sequence ID" value="GBG90700.1"/>
    <property type="molecule type" value="Genomic_DNA"/>
</dbReference>
<comment type="caution">
    <text evidence="2">The sequence shown here is derived from an EMBL/GenBank/DDBJ whole genome shotgun (WGS) entry which is preliminary data.</text>
</comment>
<reference evidence="2 3" key="1">
    <citation type="journal article" date="2018" name="Cell">
        <title>The Chara Genome: Secondary Complexity and Implications for Plant Terrestrialization.</title>
        <authorList>
            <person name="Nishiyama T."/>
            <person name="Sakayama H."/>
            <person name="Vries J.D."/>
            <person name="Buschmann H."/>
            <person name="Saint-Marcoux D."/>
            <person name="Ullrich K.K."/>
            <person name="Haas F.B."/>
            <person name="Vanderstraeten L."/>
            <person name="Becker D."/>
            <person name="Lang D."/>
            <person name="Vosolsobe S."/>
            <person name="Rombauts S."/>
            <person name="Wilhelmsson P.K.I."/>
            <person name="Janitza P."/>
            <person name="Kern R."/>
            <person name="Heyl A."/>
            <person name="Rumpler F."/>
            <person name="Villalobos L.I.A.C."/>
            <person name="Clay J.M."/>
            <person name="Skokan R."/>
            <person name="Toyoda A."/>
            <person name="Suzuki Y."/>
            <person name="Kagoshima H."/>
            <person name="Schijlen E."/>
            <person name="Tajeshwar N."/>
            <person name="Catarino B."/>
            <person name="Hetherington A.J."/>
            <person name="Saltykova A."/>
            <person name="Bonnot C."/>
            <person name="Breuninger H."/>
            <person name="Symeonidi A."/>
            <person name="Radhakrishnan G.V."/>
            <person name="Van Nieuwerburgh F."/>
            <person name="Deforce D."/>
            <person name="Chang C."/>
            <person name="Karol K.G."/>
            <person name="Hedrich R."/>
            <person name="Ulvskov P."/>
            <person name="Glockner G."/>
            <person name="Delwiche C.F."/>
            <person name="Petrasek J."/>
            <person name="Van de Peer Y."/>
            <person name="Friml J."/>
            <person name="Beilby M."/>
            <person name="Dolan L."/>
            <person name="Kohara Y."/>
            <person name="Sugano S."/>
            <person name="Fujiyama A."/>
            <person name="Delaux P.-M."/>
            <person name="Quint M."/>
            <person name="TheiBen G."/>
            <person name="Hagemann M."/>
            <person name="Harholt J."/>
            <person name="Dunand C."/>
            <person name="Zachgo S."/>
            <person name="Langdale J."/>
            <person name="Maumus F."/>
            <person name="Straeten D.V.D."/>
            <person name="Gould S.B."/>
            <person name="Rensing S.A."/>
        </authorList>
    </citation>
    <scope>NUCLEOTIDE SEQUENCE [LARGE SCALE GENOMIC DNA]</scope>
    <source>
        <strain evidence="2 3">S276</strain>
    </source>
</reference>
<organism evidence="2 3">
    <name type="scientific">Chara braunii</name>
    <name type="common">Braun's stonewort</name>
    <dbReference type="NCBI Taxonomy" id="69332"/>
    <lineage>
        <taxon>Eukaryota</taxon>
        <taxon>Viridiplantae</taxon>
        <taxon>Streptophyta</taxon>
        <taxon>Charophyceae</taxon>
        <taxon>Charales</taxon>
        <taxon>Characeae</taxon>
        <taxon>Chara</taxon>
    </lineage>
</organism>